<dbReference type="PANTHER" id="PTHR40465">
    <property type="entry name" value="CHROMOSOME 1, WHOLE GENOME SHOTGUN SEQUENCE"/>
    <property type="match status" value="1"/>
</dbReference>
<sequence length="323" mass="35793">MSDVSHLAGPLLLGYMLNWGLYGALSVQVCTSSSSLLVSVVDMESPKDAYWISFPEDRRIPQALVYTIYVLETAQTISLTCDAFQQFVFGFSDPASINNSQNSWLNACIVDGIVALLYQVFFANRIRVLRPKNKVIPGIIVLFSIAQLVGAIGTAVATKRAPAFSQEIDIGFPHVWLACAAAADILIALTTVHALSSYDTSFKETRDVVRRFKLLAMETNSLIAVMDILPVILYHFYPDRNYYLTPGLVVAKLYSNSLLAIFNARVRADDARTCRGFRANARSTWRASIMPTSPTIPMSVHQERTGAIRFVDDSNDSQGFWSK</sequence>
<feature type="transmembrane region" description="Helical" evidence="1">
    <location>
        <begin position="215"/>
        <end position="237"/>
    </location>
</feature>
<dbReference type="Proteomes" id="UP001383192">
    <property type="component" value="Unassembled WGS sequence"/>
</dbReference>
<feature type="domain" description="DUF6534" evidence="2">
    <location>
        <begin position="180"/>
        <end position="266"/>
    </location>
</feature>
<evidence type="ECO:0000313" key="4">
    <source>
        <dbReference type="Proteomes" id="UP001383192"/>
    </source>
</evidence>
<keyword evidence="1" id="KW-0472">Membrane</keyword>
<name>A0AAW0DQ27_9AGAR</name>
<feature type="transmembrane region" description="Helical" evidence="1">
    <location>
        <begin position="243"/>
        <end position="262"/>
    </location>
</feature>
<evidence type="ECO:0000256" key="1">
    <source>
        <dbReference type="SAM" id="Phobius"/>
    </source>
</evidence>
<proteinExistence type="predicted"/>
<feature type="transmembrane region" description="Helical" evidence="1">
    <location>
        <begin position="175"/>
        <end position="195"/>
    </location>
</feature>
<dbReference type="PANTHER" id="PTHR40465:SF1">
    <property type="entry name" value="DUF6534 DOMAIN-CONTAINING PROTEIN"/>
    <property type="match status" value="1"/>
</dbReference>
<dbReference type="Pfam" id="PF20152">
    <property type="entry name" value="DUF6534"/>
    <property type="match status" value="1"/>
</dbReference>
<keyword evidence="4" id="KW-1185">Reference proteome</keyword>
<dbReference type="EMBL" id="JAYKXP010000011">
    <property type="protein sequence ID" value="KAK7052951.1"/>
    <property type="molecule type" value="Genomic_DNA"/>
</dbReference>
<dbReference type="InterPro" id="IPR045339">
    <property type="entry name" value="DUF6534"/>
</dbReference>
<feature type="transmembrane region" description="Helical" evidence="1">
    <location>
        <begin position="104"/>
        <end position="123"/>
    </location>
</feature>
<accession>A0AAW0DQ27</accession>
<feature type="transmembrane region" description="Helical" evidence="1">
    <location>
        <begin position="135"/>
        <end position="155"/>
    </location>
</feature>
<reference evidence="3 4" key="1">
    <citation type="submission" date="2024-01" db="EMBL/GenBank/DDBJ databases">
        <title>A draft genome for a cacao thread blight-causing isolate of Paramarasmius palmivorus.</title>
        <authorList>
            <person name="Baruah I.K."/>
            <person name="Bukari Y."/>
            <person name="Amoako-Attah I."/>
            <person name="Meinhardt L.W."/>
            <person name="Bailey B.A."/>
            <person name="Cohen S.P."/>
        </authorList>
    </citation>
    <scope>NUCLEOTIDE SEQUENCE [LARGE SCALE GENOMIC DNA]</scope>
    <source>
        <strain evidence="3 4">GH-12</strain>
    </source>
</reference>
<dbReference type="AlphaFoldDB" id="A0AAW0DQ27"/>
<organism evidence="3 4">
    <name type="scientific">Paramarasmius palmivorus</name>
    <dbReference type="NCBI Taxonomy" id="297713"/>
    <lineage>
        <taxon>Eukaryota</taxon>
        <taxon>Fungi</taxon>
        <taxon>Dikarya</taxon>
        <taxon>Basidiomycota</taxon>
        <taxon>Agaricomycotina</taxon>
        <taxon>Agaricomycetes</taxon>
        <taxon>Agaricomycetidae</taxon>
        <taxon>Agaricales</taxon>
        <taxon>Marasmiineae</taxon>
        <taxon>Marasmiaceae</taxon>
        <taxon>Paramarasmius</taxon>
    </lineage>
</organism>
<evidence type="ECO:0000313" key="3">
    <source>
        <dbReference type="EMBL" id="KAK7052951.1"/>
    </source>
</evidence>
<gene>
    <name evidence="3" type="ORF">VNI00_004271</name>
</gene>
<keyword evidence="1" id="KW-1133">Transmembrane helix</keyword>
<protein>
    <recommendedName>
        <fullName evidence="2">DUF6534 domain-containing protein</fullName>
    </recommendedName>
</protein>
<evidence type="ECO:0000259" key="2">
    <source>
        <dbReference type="Pfam" id="PF20152"/>
    </source>
</evidence>
<keyword evidence="1" id="KW-0812">Transmembrane</keyword>
<comment type="caution">
    <text evidence="3">The sequence shown here is derived from an EMBL/GenBank/DDBJ whole genome shotgun (WGS) entry which is preliminary data.</text>
</comment>